<dbReference type="Proteomes" id="UP000593577">
    <property type="component" value="Unassembled WGS sequence"/>
</dbReference>
<name>A0A7J8YRH1_GOSAI</name>
<dbReference type="AlphaFoldDB" id="A0A7J8YRH1"/>
<dbReference type="EMBL" id="JABFAA010315145">
    <property type="protein sequence ID" value="MBA0701629.1"/>
    <property type="molecule type" value="Genomic_DNA"/>
</dbReference>
<proteinExistence type="predicted"/>
<keyword evidence="3" id="KW-1185">Reference proteome</keyword>
<evidence type="ECO:0000256" key="1">
    <source>
        <dbReference type="SAM" id="MobiDB-lite"/>
    </source>
</evidence>
<evidence type="ECO:0000313" key="3">
    <source>
        <dbReference type="Proteomes" id="UP000593577"/>
    </source>
</evidence>
<gene>
    <name evidence="2" type="ORF">Goari_026826</name>
</gene>
<accession>A0A7J8YRH1</accession>
<protein>
    <submittedName>
        <fullName evidence="2">Uncharacterized protein</fullName>
    </submittedName>
</protein>
<feature type="region of interest" description="Disordered" evidence="1">
    <location>
        <begin position="73"/>
        <end position="96"/>
    </location>
</feature>
<feature type="compositionally biased region" description="Low complexity" evidence="1">
    <location>
        <begin position="73"/>
        <end position="84"/>
    </location>
</feature>
<sequence length="96" mass="10953">MQRDSIGLTNQNNELKFRIQSMEQQAQLRDALNETLTAEVHRLKLATQELGGNSDPSKGMVSQQLPISRQMFQLHQQQFRQQQQNGNTAAKSESNQ</sequence>
<dbReference type="GO" id="GO:0005634">
    <property type="term" value="C:nucleus"/>
    <property type="evidence" value="ECO:0007669"/>
    <property type="project" value="TreeGrafter"/>
</dbReference>
<comment type="caution">
    <text evidence="2">The sequence shown here is derived from an EMBL/GenBank/DDBJ whole genome shotgun (WGS) entry which is preliminary data.</text>
</comment>
<dbReference type="PANTHER" id="PTHR13690">
    <property type="entry name" value="TRANSCRIPTION FACTOR POSF21-RELATED"/>
    <property type="match status" value="1"/>
</dbReference>
<evidence type="ECO:0000313" key="2">
    <source>
        <dbReference type="EMBL" id="MBA0701629.1"/>
    </source>
</evidence>
<reference evidence="2 3" key="1">
    <citation type="journal article" date="2019" name="Genome Biol. Evol.">
        <title>Insights into the evolution of the New World diploid cottons (Gossypium, subgenus Houzingenia) based on genome sequencing.</title>
        <authorList>
            <person name="Grover C.E."/>
            <person name="Arick M.A. 2nd"/>
            <person name="Thrash A."/>
            <person name="Conover J.L."/>
            <person name="Sanders W.S."/>
            <person name="Peterson D.G."/>
            <person name="Frelichowski J.E."/>
            <person name="Scheffler J.A."/>
            <person name="Scheffler B.E."/>
            <person name="Wendel J.F."/>
        </authorList>
    </citation>
    <scope>NUCLEOTIDE SEQUENCE [LARGE SCALE GENOMIC DNA]</scope>
    <source>
        <strain evidence="2">185</strain>
        <tissue evidence="2">Leaf</tissue>
    </source>
</reference>
<dbReference type="PANTHER" id="PTHR13690:SF80">
    <property type="entry name" value="BZIP TRANSCRIPTION FACTOR FAMILY PROTEIN-RELATED"/>
    <property type="match status" value="1"/>
</dbReference>
<feature type="compositionally biased region" description="Polar residues" evidence="1">
    <location>
        <begin position="85"/>
        <end position="96"/>
    </location>
</feature>
<dbReference type="GO" id="GO:0003700">
    <property type="term" value="F:DNA-binding transcription factor activity"/>
    <property type="evidence" value="ECO:0007669"/>
    <property type="project" value="TreeGrafter"/>
</dbReference>
<organism evidence="2 3">
    <name type="scientific">Gossypium aridum</name>
    <name type="common">American cotton</name>
    <name type="synonym">Erioxylum aridum</name>
    <dbReference type="NCBI Taxonomy" id="34290"/>
    <lineage>
        <taxon>Eukaryota</taxon>
        <taxon>Viridiplantae</taxon>
        <taxon>Streptophyta</taxon>
        <taxon>Embryophyta</taxon>
        <taxon>Tracheophyta</taxon>
        <taxon>Spermatophyta</taxon>
        <taxon>Magnoliopsida</taxon>
        <taxon>eudicotyledons</taxon>
        <taxon>Gunneridae</taxon>
        <taxon>Pentapetalae</taxon>
        <taxon>rosids</taxon>
        <taxon>malvids</taxon>
        <taxon>Malvales</taxon>
        <taxon>Malvaceae</taxon>
        <taxon>Malvoideae</taxon>
        <taxon>Gossypium</taxon>
    </lineage>
</organism>